<feature type="non-terminal residue" evidence="2">
    <location>
        <position position="1"/>
    </location>
</feature>
<keyword evidence="3" id="KW-1185">Reference proteome</keyword>
<keyword evidence="1" id="KW-0812">Transmembrane</keyword>
<name>A0AAD7VX74_9TELE</name>
<evidence type="ECO:0000256" key="1">
    <source>
        <dbReference type="SAM" id="Phobius"/>
    </source>
</evidence>
<gene>
    <name evidence="2" type="ORF">AAFF_G00215240</name>
</gene>
<organism evidence="2 3">
    <name type="scientific">Aldrovandia affinis</name>
    <dbReference type="NCBI Taxonomy" id="143900"/>
    <lineage>
        <taxon>Eukaryota</taxon>
        <taxon>Metazoa</taxon>
        <taxon>Chordata</taxon>
        <taxon>Craniata</taxon>
        <taxon>Vertebrata</taxon>
        <taxon>Euteleostomi</taxon>
        <taxon>Actinopterygii</taxon>
        <taxon>Neopterygii</taxon>
        <taxon>Teleostei</taxon>
        <taxon>Notacanthiformes</taxon>
        <taxon>Halosauridae</taxon>
        <taxon>Aldrovandia</taxon>
    </lineage>
</organism>
<feature type="transmembrane region" description="Helical" evidence="1">
    <location>
        <begin position="57"/>
        <end position="76"/>
    </location>
</feature>
<dbReference type="EMBL" id="JAINUG010002869">
    <property type="protein sequence ID" value="KAJ8346316.1"/>
    <property type="molecule type" value="Genomic_DNA"/>
</dbReference>
<keyword evidence="1" id="KW-0472">Membrane</keyword>
<comment type="caution">
    <text evidence="2">The sequence shown here is derived from an EMBL/GenBank/DDBJ whole genome shotgun (WGS) entry which is preliminary data.</text>
</comment>
<protein>
    <submittedName>
        <fullName evidence="2">Uncharacterized protein</fullName>
    </submittedName>
</protein>
<dbReference type="Proteomes" id="UP001221898">
    <property type="component" value="Unassembled WGS sequence"/>
</dbReference>
<dbReference type="AlphaFoldDB" id="A0AAD7VX74"/>
<keyword evidence="1" id="KW-1133">Transmembrane helix</keyword>
<evidence type="ECO:0000313" key="3">
    <source>
        <dbReference type="Proteomes" id="UP001221898"/>
    </source>
</evidence>
<evidence type="ECO:0000313" key="2">
    <source>
        <dbReference type="EMBL" id="KAJ8346316.1"/>
    </source>
</evidence>
<accession>A0AAD7VX74</accession>
<feature type="non-terminal residue" evidence="2">
    <location>
        <position position="87"/>
    </location>
</feature>
<proteinExistence type="predicted"/>
<reference evidence="2" key="1">
    <citation type="journal article" date="2023" name="Science">
        <title>Genome structures resolve the early diversification of teleost fishes.</title>
        <authorList>
            <person name="Parey E."/>
            <person name="Louis A."/>
            <person name="Montfort J."/>
            <person name="Bouchez O."/>
            <person name="Roques C."/>
            <person name="Iampietro C."/>
            <person name="Lluch J."/>
            <person name="Castinel A."/>
            <person name="Donnadieu C."/>
            <person name="Desvignes T."/>
            <person name="Floi Bucao C."/>
            <person name="Jouanno E."/>
            <person name="Wen M."/>
            <person name="Mejri S."/>
            <person name="Dirks R."/>
            <person name="Jansen H."/>
            <person name="Henkel C."/>
            <person name="Chen W.J."/>
            <person name="Zahm M."/>
            <person name="Cabau C."/>
            <person name="Klopp C."/>
            <person name="Thompson A.W."/>
            <person name="Robinson-Rechavi M."/>
            <person name="Braasch I."/>
            <person name="Lecointre G."/>
            <person name="Bobe J."/>
            <person name="Postlethwait J.H."/>
            <person name="Berthelot C."/>
            <person name="Roest Crollius H."/>
            <person name="Guiguen Y."/>
        </authorList>
    </citation>
    <scope>NUCLEOTIDE SEQUENCE</scope>
    <source>
        <strain evidence="2">NC1722</strain>
    </source>
</reference>
<sequence length="87" mass="9762">IEDTQAGERERSVTFTVPQSSDSTLKYCCRYQFKMIFSEQSDCAGAEEHKETESVRFLWSHILSAVVLLAAVGLFIEHFISHGCTTG</sequence>